<dbReference type="Gene3D" id="3.30.530.20">
    <property type="match status" value="1"/>
</dbReference>
<evidence type="ECO:0000313" key="3">
    <source>
        <dbReference type="Proteomes" id="UP000694888"/>
    </source>
</evidence>
<dbReference type="InterPro" id="IPR055261">
    <property type="entry name" value="PI_transfer_N"/>
</dbReference>
<dbReference type="InterPro" id="IPR023393">
    <property type="entry name" value="START-like_dom_sf"/>
</dbReference>
<evidence type="ECO:0000256" key="1">
    <source>
        <dbReference type="SAM" id="MobiDB-lite"/>
    </source>
</evidence>
<feature type="domain" description="Phosphatidylinositol transfer protein N-terminal" evidence="2">
    <location>
        <begin position="6"/>
        <end position="266"/>
    </location>
</feature>
<dbReference type="Proteomes" id="UP000694888">
    <property type="component" value="Unplaced"/>
</dbReference>
<proteinExistence type="predicted"/>
<name>A0ABM0K3P1_APLCA</name>
<sequence length="288" mass="33183">MQNHAIREFRVVLPMSVENYHVGQLWSVAQASKNETGGGEGVEVVVNEPFDANTNKPETDLIANGQKFTTGQYTHKIYHLSQKVPGFIRLLAPKGSLEVHEKAWNAYPYCRTVITNDYMKENMYIIIESFHYADNGSTENIHNLSGRDLSSRTVVKIDVANDKVPSKDYKPEWDPCKVPAPKSGRGPLPQDKTGEWMNAVKPVMCCYKLVKVWFKWFGLQKRMESFILTQEQRLFLNFHRQVVCWQDNYHGSTIEDIRRIEAQTKEDLEKQRREGPIRGTMASDKDDK</sequence>
<dbReference type="InterPro" id="IPR001666">
    <property type="entry name" value="PI_transfer"/>
</dbReference>
<dbReference type="PANTHER" id="PTHR10658">
    <property type="entry name" value="PHOSPHATIDYLINOSITOL TRANSFER PROTEIN"/>
    <property type="match status" value="1"/>
</dbReference>
<evidence type="ECO:0000259" key="2">
    <source>
        <dbReference type="Pfam" id="PF02121"/>
    </source>
</evidence>
<dbReference type="SUPFAM" id="SSF55961">
    <property type="entry name" value="Bet v1-like"/>
    <property type="match status" value="1"/>
</dbReference>
<reference evidence="4" key="1">
    <citation type="submission" date="2025-08" db="UniProtKB">
        <authorList>
            <consortium name="RefSeq"/>
        </authorList>
    </citation>
    <scope>IDENTIFICATION</scope>
</reference>
<feature type="compositionally biased region" description="Basic and acidic residues" evidence="1">
    <location>
        <begin position="264"/>
        <end position="276"/>
    </location>
</feature>
<keyword evidence="3" id="KW-1185">Reference proteome</keyword>
<accession>A0ABM0K3P1</accession>
<protein>
    <submittedName>
        <fullName evidence="4">Phosphatidylinositol transfer protein alpha isoform</fullName>
    </submittedName>
</protein>
<feature type="region of interest" description="Disordered" evidence="1">
    <location>
        <begin position="264"/>
        <end position="288"/>
    </location>
</feature>
<dbReference type="PRINTS" id="PR00391">
    <property type="entry name" value="PITRANSFER"/>
</dbReference>
<organism evidence="3 4">
    <name type="scientific">Aplysia californica</name>
    <name type="common">California sea hare</name>
    <dbReference type="NCBI Taxonomy" id="6500"/>
    <lineage>
        <taxon>Eukaryota</taxon>
        <taxon>Metazoa</taxon>
        <taxon>Spiralia</taxon>
        <taxon>Lophotrochozoa</taxon>
        <taxon>Mollusca</taxon>
        <taxon>Gastropoda</taxon>
        <taxon>Heterobranchia</taxon>
        <taxon>Euthyneura</taxon>
        <taxon>Tectipleura</taxon>
        <taxon>Aplysiida</taxon>
        <taxon>Aplysioidea</taxon>
        <taxon>Aplysiidae</taxon>
        <taxon>Aplysia</taxon>
    </lineage>
</organism>
<dbReference type="GeneID" id="101846308"/>
<evidence type="ECO:0000313" key="4">
    <source>
        <dbReference type="RefSeq" id="XP_005108022.1"/>
    </source>
</evidence>
<dbReference type="Pfam" id="PF02121">
    <property type="entry name" value="IP_trans"/>
    <property type="match status" value="1"/>
</dbReference>
<dbReference type="RefSeq" id="XP_005108022.1">
    <property type="nucleotide sequence ID" value="XM_005107965.3"/>
</dbReference>
<dbReference type="PANTHER" id="PTHR10658:SF11">
    <property type="entry name" value="VIBRATOR, ISOFORM B"/>
    <property type="match status" value="1"/>
</dbReference>
<gene>
    <name evidence="4" type="primary">LOC101846308</name>
</gene>